<evidence type="ECO:0000313" key="3">
    <source>
        <dbReference type="EMBL" id="EPS26493.1"/>
    </source>
</evidence>
<dbReference type="SFLD" id="SFLDG01021">
    <property type="entry name" value="Trichodiene_Synthase_Like"/>
    <property type="match status" value="1"/>
</dbReference>
<dbReference type="Pfam" id="PF06330">
    <property type="entry name" value="TRI5"/>
    <property type="match status" value="1"/>
</dbReference>
<sequence>MIMSLAMISEEEYGQVLSDFLKQVGFRMPSIGYDSSLEQPVVDYFTSQPWDDHLKQKAATMAKWMSTGLGMCYPYASRQSQIAYGIHATFVLFIDDIVAELGQSLDHFQQNLVRGRCQEHSVLQSLVDFLVLEDGYMGSYGRSMMLKSTIEFVSGCIIERDYDGKMRPPSKATTFPDYLRQKTGYTEPYAHFVYPEEMFPEATHLPLYLPIIQDLCEFISYGNDILSFFKESVIGNERLNYICNVAFVNDLSPANALRLVCHNVAENIKRIRTVLSGHPSMLKVTEEFLCGYIAWYINQDRYHLTHITIRDADDKISQRTTRPVSDSVDMTSTLGTLQRSGTKRQYTLAACI</sequence>
<evidence type="ECO:0000256" key="1">
    <source>
        <dbReference type="ARBA" id="ARBA00007946"/>
    </source>
</evidence>
<keyword evidence="4" id="KW-1185">Reference proteome</keyword>
<dbReference type="PhylomeDB" id="S8AKX3"/>
<dbReference type="STRING" id="933388.S8AKX3"/>
<reference evidence="3 4" key="1">
    <citation type="journal article" date="2013" name="PLoS ONE">
        <title>Genomic and secretomic analyses reveal unique features of the lignocellulolytic enzyme system of Penicillium decumbens.</title>
        <authorList>
            <person name="Liu G."/>
            <person name="Zhang L."/>
            <person name="Wei X."/>
            <person name="Zou G."/>
            <person name="Qin Y."/>
            <person name="Ma L."/>
            <person name="Li J."/>
            <person name="Zheng H."/>
            <person name="Wang S."/>
            <person name="Wang C."/>
            <person name="Xun L."/>
            <person name="Zhao G.-P."/>
            <person name="Zhou Z."/>
            <person name="Qu Y."/>
        </authorList>
    </citation>
    <scope>NUCLEOTIDE SEQUENCE [LARGE SCALE GENOMIC DNA]</scope>
    <source>
        <strain evidence="4">114-2 / CGMCC 5302</strain>
    </source>
</reference>
<proteinExistence type="inferred from homology"/>
<evidence type="ECO:0000256" key="2">
    <source>
        <dbReference type="ARBA" id="ARBA00023239"/>
    </source>
</evidence>
<dbReference type="HOGENOM" id="CLU_052212_0_0_1"/>
<dbReference type="AlphaFoldDB" id="S8AKX3"/>
<dbReference type="eggNOG" id="ENOG502SQ3X">
    <property type="taxonomic scope" value="Eukaryota"/>
</dbReference>
<dbReference type="InterPro" id="IPR008949">
    <property type="entry name" value="Isoprenoid_synthase_dom_sf"/>
</dbReference>
<keyword evidence="2" id="KW-0456">Lyase</keyword>
<dbReference type="SFLD" id="SFLDS00005">
    <property type="entry name" value="Isoprenoid_Synthase_Type_I"/>
    <property type="match status" value="1"/>
</dbReference>
<dbReference type="EMBL" id="KB644409">
    <property type="protein sequence ID" value="EPS26493.1"/>
    <property type="molecule type" value="Genomic_DNA"/>
</dbReference>
<dbReference type="Proteomes" id="UP000019376">
    <property type="component" value="Unassembled WGS sequence"/>
</dbReference>
<dbReference type="Gene3D" id="1.10.600.10">
    <property type="entry name" value="Farnesyl Diphosphate Synthase"/>
    <property type="match status" value="1"/>
</dbReference>
<evidence type="ECO:0000313" key="4">
    <source>
        <dbReference type="Proteomes" id="UP000019376"/>
    </source>
</evidence>
<evidence type="ECO:0008006" key="5">
    <source>
        <dbReference type="Google" id="ProtNLM"/>
    </source>
</evidence>
<comment type="similarity">
    <text evidence="1">Belongs to the trichodiene synthase family.</text>
</comment>
<dbReference type="InterPro" id="IPR024652">
    <property type="entry name" value="Trichodiene_synth"/>
</dbReference>
<organism evidence="3 4">
    <name type="scientific">Penicillium oxalicum (strain 114-2 / CGMCC 5302)</name>
    <name type="common">Penicillium decumbens</name>
    <dbReference type="NCBI Taxonomy" id="933388"/>
    <lineage>
        <taxon>Eukaryota</taxon>
        <taxon>Fungi</taxon>
        <taxon>Dikarya</taxon>
        <taxon>Ascomycota</taxon>
        <taxon>Pezizomycotina</taxon>
        <taxon>Eurotiomycetes</taxon>
        <taxon>Eurotiomycetidae</taxon>
        <taxon>Eurotiales</taxon>
        <taxon>Aspergillaceae</taxon>
        <taxon>Penicillium</taxon>
    </lineage>
</organism>
<protein>
    <recommendedName>
        <fullName evidence="5">Terpene synthase</fullName>
    </recommendedName>
</protein>
<name>S8AKX3_PENO1</name>
<accession>S8AKX3</accession>
<dbReference type="OrthoDB" id="2998174at2759"/>
<dbReference type="GO" id="GO:0016838">
    <property type="term" value="F:carbon-oxygen lyase activity, acting on phosphates"/>
    <property type="evidence" value="ECO:0007669"/>
    <property type="project" value="InterPro"/>
</dbReference>
<dbReference type="SUPFAM" id="SSF48576">
    <property type="entry name" value="Terpenoid synthases"/>
    <property type="match status" value="1"/>
</dbReference>
<gene>
    <name evidence="3" type="ORF">PDE_01430</name>
</gene>